<dbReference type="GO" id="GO:0016779">
    <property type="term" value="F:nucleotidyltransferase activity"/>
    <property type="evidence" value="ECO:0007669"/>
    <property type="project" value="UniProtKB-KW"/>
</dbReference>
<keyword evidence="1" id="KW-0548">Nucleotidyltransferase</keyword>
<gene>
    <name evidence="1" type="ordered locus">bpr_I1693</name>
</gene>
<evidence type="ECO:0000313" key="2">
    <source>
        <dbReference type="Proteomes" id="UP000001299"/>
    </source>
</evidence>
<dbReference type="InterPro" id="IPR007530">
    <property type="entry name" value="Aminoglycoside_adenylylTfrase"/>
</dbReference>
<organism evidence="1 2">
    <name type="scientific">Butyrivibrio proteoclasticus (strain ATCC 51982 / DSM 14932 / B316)</name>
    <name type="common">Clostridium proteoclasticum</name>
    <dbReference type="NCBI Taxonomy" id="515622"/>
    <lineage>
        <taxon>Bacteria</taxon>
        <taxon>Bacillati</taxon>
        <taxon>Bacillota</taxon>
        <taxon>Clostridia</taxon>
        <taxon>Lachnospirales</taxon>
        <taxon>Lachnospiraceae</taxon>
        <taxon>Butyrivibrio</taxon>
    </lineage>
</organism>
<dbReference type="eggNOG" id="ENOG502Z7S1">
    <property type="taxonomic scope" value="Bacteria"/>
</dbReference>
<keyword evidence="1" id="KW-0808">Transferase</keyword>
<dbReference type="HOGENOM" id="CLU_076578_1_0_9"/>
<dbReference type="SUPFAM" id="SSF81301">
    <property type="entry name" value="Nucleotidyltransferase"/>
    <property type="match status" value="1"/>
</dbReference>
<evidence type="ECO:0000313" key="1">
    <source>
        <dbReference type="EMBL" id="ADL34430.1"/>
    </source>
</evidence>
<proteinExistence type="predicted"/>
<dbReference type="Pfam" id="PF04439">
    <property type="entry name" value="Adenyl_transf"/>
    <property type="match status" value="1"/>
</dbReference>
<dbReference type="STRING" id="515622.bpr_I1693"/>
<dbReference type="KEGG" id="bpb:bpr_I1693"/>
<dbReference type="Gene3D" id="1.20.120.330">
    <property type="entry name" value="Nucleotidyltransferases domain 2"/>
    <property type="match status" value="1"/>
</dbReference>
<dbReference type="SUPFAM" id="SSF81631">
    <property type="entry name" value="PAP/OAS1 substrate-binding domain"/>
    <property type="match status" value="1"/>
</dbReference>
<accession>E0RXK3</accession>
<dbReference type="RefSeq" id="WP_013281084.1">
    <property type="nucleotide sequence ID" value="NC_014387.1"/>
</dbReference>
<protein>
    <submittedName>
        <fullName evidence="1">Aminoglycoside 6-adenylyltransferase</fullName>
        <ecNumber evidence="1">2.7.7.-</ecNumber>
    </submittedName>
</protein>
<dbReference type="InterPro" id="IPR043519">
    <property type="entry name" value="NT_sf"/>
</dbReference>
<keyword evidence="2" id="KW-1185">Reference proteome</keyword>
<dbReference type="Proteomes" id="UP000001299">
    <property type="component" value="Chromosome 1"/>
</dbReference>
<reference evidence="1 2" key="1">
    <citation type="journal article" date="2010" name="PLoS ONE">
        <title>The glycobiome of the rumen bacterium Butyrivibrio proteoclasticus B316(T) highlights adaptation to a polysaccharide-rich environment.</title>
        <authorList>
            <person name="Kelly W.J."/>
            <person name="Leahy S.C."/>
            <person name="Altermann E."/>
            <person name="Yeoman C.J."/>
            <person name="Dunne J.C."/>
            <person name="Kong Z."/>
            <person name="Pacheco D.M."/>
            <person name="Li D."/>
            <person name="Noel S.J."/>
            <person name="Moon C.D."/>
            <person name="Cookson A.L."/>
            <person name="Attwood G.T."/>
        </authorList>
    </citation>
    <scope>NUCLEOTIDE SEQUENCE [LARGE SCALE GENOMIC DNA]</scope>
    <source>
        <strain evidence="2">ATCC 51982 / DSM 14932 / B316</strain>
    </source>
</reference>
<dbReference type="AlphaFoldDB" id="E0RXK3"/>
<dbReference type="Gene3D" id="3.30.460.10">
    <property type="entry name" value="Beta Polymerase, domain 2"/>
    <property type="match status" value="1"/>
</dbReference>
<dbReference type="EC" id="2.7.7.-" evidence="1"/>
<sequence length="288" mass="34251">MKTYDEMYDLIIKTATEDDRIRAATMEGSAVTPGAVRDGFSDFDITFFVSDIREFTADKNYMRKFGDILIMQTPDDWYMEPYDYNGKKRFAYLTQYKDGNRIDLTFIDVSEIGKQTDFNEPRTILINKDGFTELKEITSGDIFFIQKPSEFEFYNTVNEFRWVSNYATKGLCRHQFYYAKYSMEHLMMNMFMKMINWKVGIDNDFKVTTGSFSKYLRKYLTEDEMKRFEGIFAGGAYEDMWDKVFLMYDYFEDLSIYVADKLGFSLDLEESSNVREFMKKRYADNCEK</sequence>
<name>E0RXK3_BUTPB</name>
<dbReference type="EMBL" id="CP001810">
    <property type="protein sequence ID" value="ADL34430.1"/>
    <property type="molecule type" value="Genomic_DNA"/>
</dbReference>